<feature type="signal peptide" evidence="1">
    <location>
        <begin position="1"/>
        <end position="20"/>
    </location>
</feature>
<keyword evidence="3" id="KW-1185">Reference proteome</keyword>
<dbReference type="Proteomes" id="UP001610728">
    <property type="component" value="Unassembled WGS sequence"/>
</dbReference>
<gene>
    <name evidence="2" type="ORF">HOO65_090184</name>
</gene>
<evidence type="ECO:0000256" key="1">
    <source>
        <dbReference type="SAM" id="SignalP"/>
    </source>
</evidence>
<evidence type="ECO:0000313" key="3">
    <source>
        <dbReference type="Proteomes" id="UP001610728"/>
    </source>
</evidence>
<protein>
    <submittedName>
        <fullName evidence="2">Uncharacterized protein</fullName>
    </submittedName>
</protein>
<accession>A0ABR4M9E6</accession>
<comment type="caution">
    <text evidence="2">The sequence shown here is derived from an EMBL/GenBank/DDBJ whole genome shotgun (WGS) entry which is preliminary data.</text>
</comment>
<sequence>MKLSSPFLLVVLPFVRLCLAGIIEDQGYTALTQDHFYVVRSPHYFWGIRPVDVIQFDPEQKGAIIHRVENDWEDKNKDTLSLTEIYTALCEKEQVEPSDMSWLSFDVDTDAENETIGLIRNGRKMSRGHDVKLFPGDKEWESILLTQSYKTMRQLTKKRVYSITLRNQYEVDYWDKRINSISFSFLPADANSEAEADGEEQGAAIKALFDEER</sequence>
<keyword evidence="1" id="KW-0732">Signal</keyword>
<dbReference type="GeneID" id="98121408"/>
<dbReference type="RefSeq" id="XP_070856070.1">
    <property type="nucleotide sequence ID" value="XM_071001628.1"/>
</dbReference>
<reference evidence="2 3" key="1">
    <citation type="submission" date="2020-05" db="EMBL/GenBank/DDBJ databases">
        <title>Ceratocystis lukuohia genome.</title>
        <authorList>
            <person name="Harrington T.C."/>
            <person name="Kim K."/>
            <person name="Mayers C.G."/>
        </authorList>
    </citation>
    <scope>NUCLEOTIDE SEQUENCE [LARGE SCALE GENOMIC DNA]</scope>
    <source>
        <strain evidence="2 3">C4212</strain>
    </source>
</reference>
<organism evidence="2 3">
    <name type="scientific">Ceratocystis lukuohia</name>
    <dbReference type="NCBI Taxonomy" id="2019550"/>
    <lineage>
        <taxon>Eukaryota</taxon>
        <taxon>Fungi</taxon>
        <taxon>Dikarya</taxon>
        <taxon>Ascomycota</taxon>
        <taxon>Pezizomycotina</taxon>
        <taxon>Sordariomycetes</taxon>
        <taxon>Hypocreomycetidae</taxon>
        <taxon>Microascales</taxon>
        <taxon>Ceratocystidaceae</taxon>
        <taxon>Ceratocystis</taxon>
    </lineage>
</organism>
<feature type="chain" id="PRO_5047406152" evidence="1">
    <location>
        <begin position="21"/>
        <end position="213"/>
    </location>
</feature>
<name>A0ABR4M9E6_9PEZI</name>
<proteinExistence type="predicted"/>
<evidence type="ECO:0000313" key="2">
    <source>
        <dbReference type="EMBL" id="KAL2884889.1"/>
    </source>
</evidence>
<dbReference type="EMBL" id="JABSNW010000009">
    <property type="protein sequence ID" value="KAL2884889.1"/>
    <property type="molecule type" value="Genomic_DNA"/>
</dbReference>